<reference evidence="1 2" key="1">
    <citation type="submission" date="2015-11" db="EMBL/GenBank/DDBJ databases">
        <title>Genomes and virulence difference between two physiological races of Phytophthora nicotianae.</title>
        <authorList>
            <person name="Liu H."/>
            <person name="Ma X."/>
            <person name="Yu H."/>
            <person name="Fang D."/>
            <person name="Li Y."/>
            <person name="Wang X."/>
            <person name="Wang W."/>
            <person name="Dong Y."/>
            <person name="Xiao B."/>
        </authorList>
    </citation>
    <scope>NUCLEOTIDE SEQUENCE [LARGE SCALE GENOMIC DNA]</scope>
    <source>
        <strain evidence="2">race 1</strain>
    </source>
</reference>
<accession>A0A0W8DSK7</accession>
<organism evidence="1 2">
    <name type="scientific">Phytophthora nicotianae</name>
    <name type="common">Potato buckeye rot agent</name>
    <name type="synonym">Phytophthora parasitica</name>
    <dbReference type="NCBI Taxonomy" id="4792"/>
    <lineage>
        <taxon>Eukaryota</taxon>
        <taxon>Sar</taxon>
        <taxon>Stramenopiles</taxon>
        <taxon>Oomycota</taxon>
        <taxon>Peronosporomycetes</taxon>
        <taxon>Peronosporales</taxon>
        <taxon>Peronosporaceae</taxon>
        <taxon>Phytophthora</taxon>
    </lineage>
</organism>
<protein>
    <submittedName>
        <fullName evidence="1">Transcription factor MYB1R1</fullName>
    </submittedName>
</protein>
<proteinExistence type="predicted"/>
<dbReference type="AlphaFoldDB" id="A0A0W8DSK7"/>
<evidence type="ECO:0000313" key="1">
    <source>
        <dbReference type="EMBL" id="KUF99398.1"/>
    </source>
</evidence>
<gene>
    <name evidence="1" type="ORF">AM588_10008527</name>
</gene>
<dbReference type="EMBL" id="LNFP01000028">
    <property type="protein sequence ID" value="KUF99398.1"/>
    <property type="molecule type" value="Genomic_DNA"/>
</dbReference>
<sequence>MMVTSEKGVDASAGYTKSRLAQLESMLQELRKCEEHKRQQNVESAAELVAQDELAAAQASKAELCAEIGALKQSKEHQAKQIDKYKLDLQAARESQAAMTKKMGELETSTWTIKQQYIRSLASRIKTSALVLQQLNGTNGVELRARIAGTCSEWEPTKPNKRKRVMEDNVEQQECVGDDKILAGQVQGA</sequence>
<evidence type="ECO:0000313" key="2">
    <source>
        <dbReference type="Proteomes" id="UP000054636"/>
    </source>
</evidence>
<name>A0A0W8DSK7_PHYNI</name>
<dbReference type="Proteomes" id="UP000054636">
    <property type="component" value="Unassembled WGS sequence"/>
</dbReference>
<comment type="caution">
    <text evidence="1">The sequence shown here is derived from an EMBL/GenBank/DDBJ whole genome shotgun (WGS) entry which is preliminary data.</text>
</comment>